<comment type="catalytic activity">
    <reaction evidence="6 8">
        <text>dCMP + ATP = dCDP + ADP</text>
        <dbReference type="Rhea" id="RHEA:25094"/>
        <dbReference type="ChEBI" id="CHEBI:30616"/>
        <dbReference type="ChEBI" id="CHEBI:57566"/>
        <dbReference type="ChEBI" id="CHEBI:58593"/>
        <dbReference type="ChEBI" id="CHEBI:456216"/>
        <dbReference type="EC" id="2.7.4.25"/>
    </reaction>
</comment>
<evidence type="ECO:0000256" key="9">
    <source>
        <dbReference type="SAM" id="Coils"/>
    </source>
</evidence>
<feature type="coiled-coil region" evidence="9">
    <location>
        <begin position="162"/>
        <end position="189"/>
    </location>
</feature>
<evidence type="ECO:0000259" key="10">
    <source>
        <dbReference type="Pfam" id="PF02224"/>
    </source>
</evidence>
<dbReference type="InterPro" id="IPR003136">
    <property type="entry name" value="Cytidylate_kin"/>
</dbReference>
<organism evidence="11 12">
    <name type="scientific">Paenibacillus aquistagni</name>
    <dbReference type="NCBI Taxonomy" id="1852522"/>
    <lineage>
        <taxon>Bacteria</taxon>
        <taxon>Bacillati</taxon>
        <taxon>Bacillota</taxon>
        <taxon>Bacilli</taxon>
        <taxon>Bacillales</taxon>
        <taxon>Paenibacillaceae</taxon>
        <taxon>Paenibacillus</taxon>
    </lineage>
</organism>
<feature type="binding site" evidence="8">
    <location>
        <begin position="18"/>
        <end position="26"/>
    </location>
    <ligand>
        <name>ATP</name>
        <dbReference type="ChEBI" id="CHEBI:30616"/>
    </ligand>
</feature>
<dbReference type="RefSeq" id="WP_244903311.1">
    <property type="nucleotide sequence ID" value="NZ_FXAZ01000001.1"/>
</dbReference>
<comment type="similarity">
    <text evidence="1 8">Belongs to the cytidylate kinase family. Type 1 subfamily.</text>
</comment>
<dbReference type="AlphaFoldDB" id="A0A1X7JI92"/>
<keyword evidence="9" id="KW-0175">Coiled coil</keyword>
<comment type="catalytic activity">
    <reaction evidence="7 8">
        <text>CMP + ATP = CDP + ADP</text>
        <dbReference type="Rhea" id="RHEA:11600"/>
        <dbReference type="ChEBI" id="CHEBI:30616"/>
        <dbReference type="ChEBI" id="CHEBI:58069"/>
        <dbReference type="ChEBI" id="CHEBI:60377"/>
        <dbReference type="ChEBI" id="CHEBI:456216"/>
        <dbReference type="EC" id="2.7.4.25"/>
    </reaction>
</comment>
<dbReference type="Proteomes" id="UP000193834">
    <property type="component" value="Unassembled WGS sequence"/>
</dbReference>
<dbReference type="GO" id="GO:0036431">
    <property type="term" value="F:dCMP kinase activity"/>
    <property type="evidence" value="ECO:0007669"/>
    <property type="project" value="InterPro"/>
</dbReference>
<evidence type="ECO:0000256" key="4">
    <source>
        <dbReference type="ARBA" id="ARBA00022777"/>
    </source>
</evidence>
<proteinExistence type="inferred from homology"/>
<dbReference type="Gene3D" id="3.40.50.300">
    <property type="entry name" value="P-loop containing nucleotide triphosphate hydrolases"/>
    <property type="match status" value="1"/>
</dbReference>
<dbReference type="CDD" id="cd02020">
    <property type="entry name" value="CMPK"/>
    <property type="match status" value="1"/>
</dbReference>
<evidence type="ECO:0000313" key="12">
    <source>
        <dbReference type="Proteomes" id="UP000193834"/>
    </source>
</evidence>
<reference evidence="11 12" key="1">
    <citation type="submission" date="2017-04" db="EMBL/GenBank/DDBJ databases">
        <authorList>
            <person name="Afonso C.L."/>
            <person name="Miller P.J."/>
            <person name="Scott M.A."/>
            <person name="Spackman E."/>
            <person name="Goraichik I."/>
            <person name="Dimitrov K.M."/>
            <person name="Suarez D.L."/>
            <person name="Swayne D.E."/>
        </authorList>
    </citation>
    <scope>NUCLEOTIDE SEQUENCE [LARGE SCALE GENOMIC DNA]</scope>
    <source>
        <strain evidence="11 12">11</strain>
    </source>
</reference>
<evidence type="ECO:0000256" key="7">
    <source>
        <dbReference type="ARBA" id="ARBA00048478"/>
    </source>
</evidence>
<dbReference type="Pfam" id="PF02224">
    <property type="entry name" value="Cytidylate_kin"/>
    <property type="match status" value="1"/>
</dbReference>
<evidence type="ECO:0000256" key="3">
    <source>
        <dbReference type="ARBA" id="ARBA00022741"/>
    </source>
</evidence>
<dbReference type="GO" id="GO:0015949">
    <property type="term" value="P:nucleobase-containing small molecule interconversion"/>
    <property type="evidence" value="ECO:0007669"/>
    <property type="project" value="TreeGrafter"/>
</dbReference>
<dbReference type="EMBL" id="FXAZ01000001">
    <property type="protein sequence ID" value="SMG27267.1"/>
    <property type="molecule type" value="Genomic_DNA"/>
</dbReference>
<dbReference type="NCBIfam" id="TIGR00017">
    <property type="entry name" value="cmk"/>
    <property type="match status" value="1"/>
</dbReference>
<dbReference type="EC" id="2.7.4.25" evidence="8"/>
<dbReference type="SUPFAM" id="SSF52540">
    <property type="entry name" value="P-loop containing nucleoside triphosphate hydrolases"/>
    <property type="match status" value="1"/>
</dbReference>
<dbReference type="GO" id="GO:0005524">
    <property type="term" value="F:ATP binding"/>
    <property type="evidence" value="ECO:0007669"/>
    <property type="project" value="UniProtKB-UniRule"/>
</dbReference>
<name>A0A1X7JI92_9BACL</name>
<evidence type="ECO:0000256" key="1">
    <source>
        <dbReference type="ARBA" id="ARBA00009427"/>
    </source>
</evidence>
<dbReference type="PANTHER" id="PTHR21299">
    <property type="entry name" value="CYTIDYLATE KINASE/PANTOATE-BETA-ALANINE LIGASE"/>
    <property type="match status" value="1"/>
</dbReference>
<dbReference type="HAMAP" id="MF_00238">
    <property type="entry name" value="Cytidyl_kinase_type1"/>
    <property type="match status" value="1"/>
</dbReference>
<dbReference type="InterPro" id="IPR027417">
    <property type="entry name" value="P-loop_NTPase"/>
</dbReference>
<dbReference type="GO" id="GO:0005829">
    <property type="term" value="C:cytosol"/>
    <property type="evidence" value="ECO:0007669"/>
    <property type="project" value="TreeGrafter"/>
</dbReference>
<keyword evidence="12" id="KW-1185">Reference proteome</keyword>
<keyword evidence="3 8" id="KW-0547">Nucleotide-binding</keyword>
<evidence type="ECO:0000256" key="6">
    <source>
        <dbReference type="ARBA" id="ARBA00047615"/>
    </source>
</evidence>
<keyword evidence="2 8" id="KW-0808">Transferase</keyword>
<evidence type="ECO:0000256" key="2">
    <source>
        <dbReference type="ARBA" id="ARBA00022679"/>
    </source>
</evidence>
<dbReference type="GO" id="GO:0036430">
    <property type="term" value="F:CMP kinase activity"/>
    <property type="evidence" value="ECO:0007669"/>
    <property type="project" value="RHEA"/>
</dbReference>
<protein>
    <recommendedName>
        <fullName evidence="8">Cytidylate kinase</fullName>
        <shortName evidence="8">CK</shortName>
        <ecNumber evidence="8">2.7.4.25</ecNumber>
    </recommendedName>
    <alternativeName>
        <fullName evidence="8">Cytidine monophosphate kinase</fullName>
        <shortName evidence="8">CMP kinase</shortName>
    </alternativeName>
</protein>
<dbReference type="GO" id="GO:0006220">
    <property type="term" value="P:pyrimidine nucleotide metabolic process"/>
    <property type="evidence" value="ECO:0007669"/>
    <property type="project" value="UniProtKB-UniRule"/>
</dbReference>
<sequence length="233" mass="26398">MSTLYQQKNTRFNIAIDGPAGAGKSTVARHVARKLGYIYIDTGAMYRAVALHMLEQGIRPSEPSKAKQAMKDIRIELLPGEDGQRVLLNGLDVTRQIRTPEISLMASQFAQHEDVREQLVAMQRELATKKGIVMDGRDIGTIVLPSAEFKWFLTASVDERAKRRYAELKDKSEVTLEQLKHEIAERDRQDENRVISPLRQAEDALLLDTTHMSIDEIVELMVKETLSRIEGEQ</sequence>
<dbReference type="InterPro" id="IPR011994">
    <property type="entry name" value="Cytidylate_kinase_dom"/>
</dbReference>
<dbReference type="PANTHER" id="PTHR21299:SF2">
    <property type="entry name" value="CYTIDYLATE KINASE"/>
    <property type="match status" value="1"/>
</dbReference>
<evidence type="ECO:0000313" key="11">
    <source>
        <dbReference type="EMBL" id="SMG27267.1"/>
    </source>
</evidence>
<evidence type="ECO:0000256" key="8">
    <source>
        <dbReference type="HAMAP-Rule" id="MF_00238"/>
    </source>
</evidence>
<keyword evidence="4 8" id="KW-0418">Kinase</keyword>
<gene>
    <name evidence="8" type="primary">cmk</name>
    <name evidence="11" type="ORF">SAMN06295960_1574</name>
</gene>
<comment type="subcellular location">
    <subcellularLocation>
        <location evidence="8">Cytoplasm</location>
    </subcellularLocation>
</comment>
<feature type="domain" description="Cytidylate kinase" evidence="10">
    <location>
        <begin position="14"/>
        <end position="224"/>
    </location>
</feature>
<keyword evidence="5 8" id="KW-0067">ATP-binding</keyword>
<keyword evidence="8" id="KW-0963">Cytoplasm</keyword>
<accession>A0A1X7JI92</accession>
<evidence type="ECO:0000256" key="5">
    <source>
        <dbReference type="ARBA" id="ARBA00022840"/>
    </source>
</evidence>
<dbReference type="STRING" id="1852522.SAMN06295960_1574"/>